<dbReference type="EMBL" id="CP000473">
    <property type="protein sequence ID" value="ABJ81498.1"/>
    <property type="molecule type" value="Genomic_DNA"/>
</dbReference>
<feature type="site" description="Cleavage; by autolysis" evidence="3">
    <location>
        <begin position="246"/>
        <end position="247"/>
    </location>
</feature>
<dbReference type="GO" id="GO:0005737">
    <property type="term" value="C:cytoplasm"/>
    <property type="evidence" value="ECO:0007669"/>
    <property type="project" value="TreeGrafter"/>
</dbReference>
<dbReference type="KEGG" id="sus:Acid_0488"/>
<dbReference type="InParanoid" id="Q02BR8"/>
<dbReference type="GO" id="GO:0016811">
    <property type="term" value="F:hydrolase activity, acting on carbon-nitrogen (but not peptide) bonds, in linear amides"/>
    <property type="evidence" value="ECO:0007669"/>
    <property type="project" value="UniProtKB-ARBA"/>
</dbReference>
<dbReference type="SUPFAM" id="SSF56235">
    <property type="entry name" value="N-terminal nucleophile aminohydrolases (Ntn hydrolases)"/>
    <property type="match status" value="1"/>
</dbReference>
<dbReference type="PANTHER" id="PTHR10188:SF6">
    <property type="entry name" value="N(4)-(BETA-N-ACETYLGLUCOSAMINYL)-L-ASPARAGINASE"/>
    <property type="match status" value="1"/>
</dbReference>
<name>Q02BR8_SOLUE</name>
<dbReference type="FunCoup" id="Q02BR8">
    <property type="interactions" value="316"/>
</dbReference>
<dbReference type="eggNOG" id="COG1446">
    <property type="taxonomic scope" value="Bacteria"/>
</dbReference>
<dbReference type="STRING" id="234267.Acid_0488"/>
<evidence type="ECO:0000313" key="4">
    <source>
        <dbReference type="EMBL" id="ABJ81498.1"/>
    </source>
</evidence>
<dbReference type="AlphaFoldDB" id="Q02BR8"/>
<dbReference type="Gene3D" id="3.60.20.30">
    <property type="entry name" value="(Glycosyl)asparaginase"/>
    <property type="match status" value="1"/>
</dbReference>
<protein>
    <submittedName>
        <fullName evidence="4">Glycosylasparaginase. Threonine peptidase. MEROPS family T02</fullName>
    </submittedName>
</protein>
<evidence type="ECO:0000256" key="3">
    <source>
        <dbReference type="PIRSR" id="PIRSR600246-3"/>
    </source>
</evidence>
<dbReference type="HOGENOM" id="CLU_021603_0_1_0"/>
<reference evidence="4" key="1">
    <citation type="submission" date="2006-10" db="EMBL/GenBank/DDBJ databases">
        <title>Complete sequence of Solibacter usitatus Ellin6076.</title>
        <authorList>
            <consortium name="US DOE Joint Genome Institute"/>
            <person name="Copeland A."/>
            <person name="Lucas S."/>
            <person name="Lapidus A."/>
            <person name="Barry K."/>
            <person name="Detter J.C."/>
            <person name="Glavina del Rio T."/>
            <person name="Hammon N."/>
            <person name="Israni S."/>
            <person name="Dalin E."/>
            <person name="Tice H."/>
            <person name="Pitluck S."/>
            <person name="Thompson L.S."/>
            <person name="Brettin T."/>
            <person name="Bruce D."/>
            <person name="Han C."/>
            <person name="Tapia R."/>
            <person name="Gilna P."/>
            <person name="Schmutz J."/>
            <person name="Larimer F."/>
            <person name="Land M."/>
            <person name="Hauser L."/>
            <person name="Kyrpides N."/>
            <person name="Mikhailova N."/>
            <person name="Janssen P.H."/>
            <person name="Kuske C.R."/>
            <person name="Richardson P."/>
        </authorList>
    </citation>
    <scope>NUCLEOTIDE SEQUENCE</scope>
    <source>
        <strain evidence="4">Ellin6076</strain>
    </source>
</reference>
<dbReference type="Pfam" id="PF01112">
    <property type="entry name" value="Asparaginase_2"/>
    <property type="match status" value="1"/>
</dbReference>
<evidence type="ECO:0000256" key="1">
    <source>
        <dbReference type="PIRSR" id="PIRSR600246-1"/>
    </source>
</evidence>
<feature type="active site" description="Nucleophile" evidence="1">
    <location>
        <position position="247"/>
    </location>
</feature>
<accession>Q02BR8</accession>
<dbReference type="CDD" id="cd04513">
    <property type="entry name" value="Glycosylasparaginase"/>
    <property type="match status" value="1"/>
</dbReference>
<dbReference type="InterPro" id="IPR000246">
    <property type="entry name" value="Peptidase_T2"/>
</dbReference>
<sequence length="400" mass="43107">MRFPLPLRKARQAAVTLLLLAEGEICMKDMSFSRRAIMMGAAALPMARKLVAQARPKSVVISTANAFNGGINCCAKAMEAIKSGTDTLDAVIAGVNIPELDPRETSVGYGGLPNEDCVVELDASVIHGPSRRGGAVGALRGIKTPSKIAQLVMAETDHMMLVGEGALRFAKAWGYAEEDLLTDRSRLAWRMWKREMRDRGGHTNWESSTDAPPAKKMAELKKAFPGADEESLAWAYEIALNPPPHGTINCLALNEKGEMSAVTTTSGAAFKIPGRLGDSPIIGGGMWLDQDIGAAGSTGRGEENLRVCGAHTIVENMRQGMRPKDAILDAFKRVARNFDNDAGRLAQIDLNFYALNKDGEYAGGSLWDRRSKGAPAAQFAVCTGDSNSRHENCIFLMQRS</sequence>
<organism evidence="4">
    <name type="scientific">Solibacter usitatus (strain Ellin6076)</name>
    <dbReference type="NCBI Taxonomy" id="234267"/>
    <lineage>
        <taxon>Bacteria</taxon>
        <taxon>Pseudomonadati</taxon>
        <taxon>Acidobacteriota</taxon>
        <taxon>Terriglobia</taxon>
        <taxon>Bryobacterales</taxon>
        <taxon>Solibacteraceae</taxon>
        <taxon>Candidatus Solibacter</taxon>
    </lineage>
</organism>
<feature type="binding site" evidence="2">
    <location>
        <begin position="275"/>
        <end position="278"/>
    </location>
    <ligand>
        <name>substrate</name>
    </ligand>
</feature>
<dbReference type="InterPro" id="IPR029055">
    <property type="entry name" value="Ntn_hydrolases_N"/>
</dbReference>
<proteinExistence type="predicted"/>
<gene>
    <name evidence="4" type="ordered locus">Acid_0488</name>
</gene>
<dbReference type="PANTHER" id="PTHR10188">
    <property type="entry name" value="L-ASPARAGINASE"/>
    <property type="match status" value="1"/>
</dbReference>
<evidence type="ECO:0000256" key="2">
    <source>
        <dbReference type="PIRSR" id="PIRSR600246-2"/>
    </source>
</evidence>
<feature type="binding site" evidence="2">
    <location>
        <begin position="298"/>
        <end position="301"/>
    </location>
    <ligand>
        <name>substrate</name>
    </ligand>
</feature>